<sequence length="114" mass="12087">MLKLISILAAMAVGALGQAINATAIEFHPDGRVGACDSPLSPTPLHCCSRRSSLTCRSATKGLRLPGSPGRSCSPSPSQAFATSAKAKMLHSRPRHMSNLGLHRTRRSMSFTPF</sequence>
<keyword evidence="3" id="KW-1185">Reference proteome</keyword>
<comment type="caution">
    <text evidence="2">The sequence shown here is derived from an EMBL/GenBank/DDBJ whole genome shotgun (WGS) entry which is preliminary data.</text>
</comment>
<name>A0AAD7NKR7_9AGAR</name>
<evidence type="ECO:0000313" key="2">
    <source>
        <dbReference type="EMBL" id="KAJ7764714.1"/>
    </source>
</evidence>
<keyword evidence="1" id="KW-0732">Signal</keyword>
<feature type="signal peptide" evidence="1">
    <location>
        <begin position="1"/>
        <end position="17"/>
    </location>
</feature>
<evidence type="ECO:0000256" key="1">
    <source>
        <dbReference type="SAM" id="SignalP"/>
    </source>
</evidence>
<gene>
    <name evidence="2" type="ORF">B0H16DRAFT_1525476</name>
</gene>
<dbReference type="AlphaFoldDB" id="A0AAD7NKR7"/>
<evidence type="ECO:0000313" key="3">
    <source>
        <dbReference type="Proteomes" id="UP001215598"/>
    </source>
</evidence>
<proteinExistence type="predicted"/>
<dbReference type="EMBL" id="JARKIB010000027">
    <property type="protein sequence ID" value="KAJ7764714.1"/>
    <property type="molecule type" value="Genomic_DNA"/>
</dbReference>
<dbReference type="Proteomes" id="UP001215598">
    <property type="component" value="Unassembled WGS sequence"/>
</dbReference>
<reference evidence="2" key="1">
    <citation type="submission" date="2023-03" db="EMBL/GenBank/DDBJ databases">
        <title>Massive genome expansion in bonnet fungi (Mycena s.s.) driven by repeated elements and novel gene families across ecological guilds.</title>
        <authorList>
            <consortium name="Lawrence Berkeley National Laboratory"/>
            <person name="Harder C.B."/>
            <person name="Miyauchi S."/>
            <person name="Viragh M."/>
            <person name="Kuo A."/>
            <person name="Thoen E."/>
            <person name="Andreopoulos B."/>
            <person name="Lu D."/>
            <person name="Skrede I."/>
            <person name="Drula E."/>
            <person name="Henrissat B."/>
            <person name="Morin E."/>
            <person name="Kohler A."/>
            <person name="Barry K."/>
            <person name="LaButti K."/>
            <person name="Morin E."/>
            <person name="Salamov A."/>
            <person name="Lipzen A."/>
            <person name="Mereny Z."/>
            <person name="Hegedus B."/>
            <person name="Baldrian P."/>
            <person name="Stursova M."/>
            <person name="Weitz H."/>
            <person name="Taylor A."/>
            <person name="Grigoriev I.V."/>
            <person name="Nagy L.G."/>
            <person name="Martin F."/>
            <person name="Kauserud H."/>
        </authorList>
    </citation>
    <scope>NUCLEOTIDE SEQUENCE</scope>
    <source>
        <strain evidence="2">CBHHK182m</strain>
    </source>
</reference>
<accession>A0AAD7NKR7</accession>
<feature type="chain" id="PRO_5042074351" evidence="1">
    <location>
        <begin position="18"/>
        <end position="114"/>
    </location>
</feature>
<organism evidence="2 3">
    <name type="scientific">Mycena metata</name>
    <dbReference type="NCBI Taxonomy" id="1033252"/>
    <lineage>
        <taxon>Eukaryota</taxon>
        <taxon>Fungi</taxon>
        <taxon>Dikarya</taxon>
        <taxon>Basidiomycota</taxon>
        <taxon>Agaricomycotina</taxon>
        <taxon>Agaricomycetes</taxon>
        <taxon>Agaricomycetidae</taxon>
        <taxon>Agaricales</taxon>
        <taxon>Marasmiineae</taxon>
        <taxon>Mycenaceae</taxon>
        <taxon>Mycena</taxon>
    </lineage>
</organism>
<protein>
    <submittedName>
        <fullName evidence="2">Uncharacterized protein</fullName>
    </submittedName>
</protein>
<feature type="non-terminal residue" evidence="2">
    <location>
        <position position="114"/>
    </location>
</feature>